<reference evidence="20" key="1">
    <citation type="submission" date="2025-08" db="UniProtKB">
        <authorList>
            <consortium name="RefSeq"/>
        </authorList>
    </citation>
    <scope>IDENTIFICATION</scope>
</reference>
<evidence type="ECO:0000256" key="7">
    <source>
        <dbReference type="ARBA" id="ARBA00023065"/>
    </source>
</evidence>
<evidence type="ECO:0000256" key="15">
    <source>
        <dbReference type="ARBA" id="ARBA00044691"/>
    </source>
</evidence>
<feature type="region of interest" description="Disordered" evidence="16">
    <location>
        <begin position="143"/>
        <end position="183"/>
    </location>
</feature>
<comment type="subcellular location">
    <subcellularLocation>
        <location evidence="2">Membrane</location>
        <topology evidence="2">Multi-pass membrane protein</topology>
    </subcellularLocation>
</comment>
<dbReference type="PANTHER" id="PTHR45638">
    <property type="entry name" value="CYCLIC NUCLEOTIDE-GATED CATION CHANNEL SUBUNIT A"/>
    <property type="match status" value="1"/>
</dbReference>
<evidence type="ECO:0000313" key="20">
    <source>
        <dbReference type="RefSeq" id="XP_005362399.1"/>
    </source>
</evidence>
<dbReference type="InterPro" id="IPR018490">
    <property type="entry name" value="cNMP-bd_dom_sf"/>
</dbReference>
<evidence type="ECO:0000256" key="3">
    <source>
        <dbReference type="ARBA" id="ARBA00022448"/>
    </source>
</evidence>
<keyword evidence="7" id="KW-0406">Ion transport</keyword>
<dbReference type="CDD" id="cd00038">
    <property type="entry name" value="CAP_ED"/>
    <property type="match status" value="1"/>
</dbReference>
<comment type="catalytic activity">
    <reaction evidence="15">
        <text>Cs(+)(in) = Cs(+)(out)</text>
        <dbReference type="Rhea" id="RHEA:78555"/>
        <dbReference type="ChEBI" id="CHEBI:49547"/>
    </reaction>
</comment>
<comment type="catalytic activity">
    <reaction evidence="12">
        <text>Na(+)(in) = Na(+)(out)</text>
        <dbReference type="Rhea" id="RHEA:34963"/>
        <dbReference type="ChEBI" id="CHEBI:29101"/>
    </reaction>
</comment>
<gene>
    <name evidence="20" type="primary">Cngb3</name>
</gene>
<feature type="region of interest" description="Disordered" evidence="16">
    <location>
        <begin position="81"/>
        <end position="106"/>
    </location>
</feature>
<evidence type="ECO:0000256" key="17">
    <source>
        <dbReference type="SAM" id="Phobius"/>
    </source>
</evidence>
<feature type="compositionally biased region" description="Polar residues" evidence="16">
    <location>
        <begin position="151"/>
        <end position="173"/>
    </location>
</feature>
<keyword evidence="3" id="KW-0813">Transport</keyword>
<dbReference type="PROSITE" id="PS00889">
    <property type="entry name" value="CNMP_BINDING_2"/>
    <property type="match status" value="1"/>
</dbReference>
<comment type="catalytic activity">
    <reaction evidence="13">
        <text>Li(+)(in) = Li(+)(out)</text>
        <dbReference type="Rhea" id="RHEA:78551"/>
        <dbReference type="ChEBI" id="CHEBI:49713"/>
    </reaction>
</comment>
<dbReference type="Proteomes" id="UP000694915">
    <property type="component" value="Linkage group LG5"/>
</dbReference>
<keyword evidence="19" id="KW-1185">Reference proteome</keyword>
<dbReference type="Gene3D" id="1.10.287.630">
    <property type="entry name" value="Helix hairpin bin"/>
    <property type="match status" value="1"/>
</dbReference>
<feature type="transmembrane region" description="Helical" evidence="17">
    <location>
        <begin position="296"/>
        <end position="315"/>
    </location>
</feature>
<evidence type="ECO:0000313" key="19">
    <source>
        <dbReference type="Proteomes" id="UP000694915"/>
    </source>
</evidence>
<evidence type="ECO:0000256" key="8">
    <source>
        <dbReference type="ARBA" id="ARBA00023136"/>
    </source>
</evidence>
<dbReference type="InterPro" id="IPR000595">
    <property type="entry name" value="cNMP-bd_dom"/>
</dbReference>
<accession>A0ABM0LAU3</accession>
<feature type="region of interest" description="Disordered" evidence="16">
    <location>
        <begin position="1"/>
        <end position="50"/>
    </location>
</feature>
<evidence type="ECO:0000256" key="14">
    <source>
        <dbReference type="ARBA" id="ARBA00044657"/>
    </source>
</evidence>
<feature type="compositionally biased region" description="Basic and acidic residues" evidence="16">
    <location>
        <begin position="97"/>
        <end position="106"/>
    </location>
</feature>
<evidence type="ECO:0000256" key="13">
    <source>
        <dbReference type="ARBA" id="ARBA00044635"/>
    </source>
</evidence>
<dbReference type="Pfam" id="PF00027">
    <property type="entry name" value="cNMP_binding"/>
    <property type="match status" value="1"/>
</dbReference>
<evidence type="ECO:0000256" key="11">
    <source>
        <dbReference type="ARBA" id="ARBA00034430"/>
    </source>
</evidence>
<organism evidence="19 20">
    <name type="scientific">Microtus ochrogaster</name>
    <name type="common">Prairie vole</name>
    <dbReference type="NCBI Taxonomy" id="79684"/>
    <lineage>
        <taxon>Eukaryota</taxon>
        <taxon>Metazoa</taxon>
        <taxon>Chordata</taxon>
        <taxon>Craniata</taxon>
        <taxon>Vertebrata</taxon>
        <taxon>Euteleostomi</taxon>
        <taxon>Mammalia</taxon>
        <taxon>Eutheria</taxon>
        <taxon>Euarchontoglires</taxon>
        <taxon>Glires</taxon>
        <taxon>Rodentia</taxon>
        <taxon>Myomorpha</taxon>
        <taxon>Muroidea</taxon>
        <taxon>Cricetidae</taxon>
        <taxon>Arvicolinae</taxon>
        <taxon>Microtus</taxon>
    </lineage>
</organism>
<keyword evidence="6 17" id="KW-1133">Transmembrane helix</keyword>
<evidence type="ECO:0000256" key="6">
    <source>
        <dbReference type="ARBA" id="ARBA00022989"/>
    </source>
</evidence>
<keyword evidence="4" id="KW-0716">Sensory transduction</keyword>
<dbReference type="PANTHER" id="PTHR45638:SF8">
    <property type="entry name" value="CYCLIC NUCLEOTIDE-GATED CATION CHANNEL BETA-3"/>
    <property type="match status" value="1"/>
</dbReference>
<proteinExistence type="predicted"/>
<feature type="domain" description="Cyclic nucleotide-binding" evidence="18">
    <location>
        <begin position="520"/>
        <end position="624"/>
    </location>
</feature>
<dbReference type="PROSITE" id="PS00888">
    <property type="entry name" value="CNMP_BINDING_1"/>
    <property type="match status" value="1"/>
</dbReference>
<feature type="transmembrane region" description="Helical" evidence="17">
    <location>
        <begin position="209"/>
        <end position="227"/>
    </location>
</feature>
<evidence type="ECO:0000256" key="12">
    <source>
        <dbReference type="ARBA" id="ARBA00036239"/>
    </source>
</evidence>
<sequence>MFKSLTIKFNKVKPMEGRTEKEHYPHLSSQSWPSTAQGENKSEKESLRTRRTSVICEKSHIIEQGQNGTCEHSLTDFTTNPDSECPAEPTGAMSEMEQTRTRKERPESFKNKLFEGSTINGYADAQLHNLVKRMRERTAFYKRKLTEDENSSSPEASPQTVKSTEVSPTQDQNSKLEEHHHGMLSCKLQRVPAKEYLKRMGLPRSIDPYTDRIYLLWLLLVTIAYHWNCWLLPARLTFPYQTPGNTHYWIITDIICDIIYLGDILLIQPRLQFVRGGEIIVDPNELKRHYRSSTKFQMDVISIMPFEVLYIFFGFNPIFRTNRILKYTSFFEFNNRLEFIMDNAYVYRIIRTTGYLLFVLHINACVYYWASDYEGIGTTKWVYNGEGNKYLRCYYWAVRTLITIGGLPEPQTSFEIAFQLLNFFSGVFVFSSLIGQMRDVIGAATANRNNFFVCMDHIVTYMNKYSIPQSVQHRVRTWLEYTWTSQRILDESSLLENLPTTMQLSLAIDTNFNIINQVELFKGCDTQMIYDLLLRLKSTIYLPGDFVCKKGEIGKEMYIIKHGEVQVLGGPDGAQVMVTLKAAAVFGEISLLAKRGGNRRTADVVAHGFANLLILDKKTLQEILQHYPSSKNLLLKKARVLLRENGKSTRATPPRTGPAFLFPPKEETPKIFKALLGSRRKADLVRLLKGKRAQTTQKKGENSKGRAQKGKEYEDEGTEPAEKALDRSHCRGSSTTAEERPQI</sequence>
<feature type="compositionally biased region" description="Basic and acidic residues" evidence="16">
    <location>
        <begin position="698"/>
        <end position="712"/>
    </location>
</feature>
<dbReference type="InterPro" id="IPR050866">
    <property type="entry name" value="CNG_cation_channel"/>
</dbReference>
<dbReference type="PROSITE" id="PS50042">
    <property type="entry name" value="CNMP_BINDING_3"/>
    <property type="match status" value="1"/>
</dbReference>
<comment type="catalytic activity">
    <reaction evidence="11">
        <text>K(+)(in) = K(+)(out)</text>
        <dbReference type="Rhea" id="RHEA:29463"/>
        <dbReference type="ChEBI" id="CHEBI:29103"/>
    </reaction>
</comment>
<feature type="region of interest" description="Disordered" evidence="16">
    <location>
        <begin position="645"/>
        <end position="664"/>
    </location>
</feature>
<feature type="compositionally biased region" description="Basic and acidic residues" evidence="16">
    <location>
        <begin position="720"/>
        <end position="729"/>
    </location>
</feature>
<dbReference type="SUPFAM" id="SSF51206">
    <property type="entry name" value="cAMP-binding domain-like"/>
    <property type="match status" value="1"/>
</dbReference>
<protein>
    <submittedName>
        <fullName evidence="20">Cyclic nucleotide-gated cation channel beta-3</fullName>
    </submittedName>
</protein>
<dbReference type="SUPFAM" id="SSF81324">
    <property type="entry name" value="Voltage-gated potassium channels"/>
    <property type="match status" value="1"/>
</dbReference>
<name>A0ABM0LAU3_MICOH</name>
<evidence type="ECO:0000256" key="9">
    <source>
        <dbReference type="ARBA" id="ARBA00023286"/>
    </source>
</evidence>
<feature type="region of interest" description="Disordered" evidence="16">
    <location>
        <begin position="688"/>
        <end position="743"/>
    </location>
</feature>
<evidence type="ECO:0000256" key="10">
    <source>
        <dbReference type="ARBA" id="ARBA00023303"/>
    </source>
</evidence>
<evidence type="ECO:0000256" key="1">
    <source>
        <dbReference type="ARBA" id="ARBA00000309"/>
    </source>
</evidence>
<keyword evidence="9" id="KW-1071">Ligand-gated ion channel</keyword>
<comment type="catalytic activity">
    <reaction evidence="1">
        <text>NH4(+)(in) = NH4(+)(out)</text>
        <dbReference type="Rhea" id="RHEA:28747"/>
        <dbReference type="ChEBI" id="CHEBI:28938"/>
    </reaction>
</comment>
<comment type="catalytic activity">
    <reaction evidence="14">
        <text>Rb(+)(in) = Rb(+)(out)</text>
        <dbReference type="Rhea" id="RHEA:78547"/>
        <dbReference type="ChEBI" id="CHEBI:49847"/>
    </reaction>
</comment>
<evidence type="ECO:0000259" key="18">
    <source>
        <dbReference type="PROSITE" id="PS50042"/>
    </source>
</evidence>
<keyword evidence="5 17" id="KW-0812">Transmembrane</keyword>
<evidence type="ECO:0000256" key="2">
    <source>
        <dbReference type="ARBA" id="ARBA00004141"/>
    </source>
</evidence>
<evidence type="ECO:0000256" key="5">
    <source>
        <dbReference type="ARBA" id="ARBA00022692"/>
    </source>
</evidence>
<dbReference type="Gene3D" id="1.10.287.70">
    <property type="match status" value="1"/>
</dbReference>
<dbReference type="InterPro" id="IPR014710">
    <property type="entry name" value="RmlC-like_jellyroll"/>
</dbReference>
<keyword evidence="8 17" id="KW-0472">Membrane</keyword>
<dbReference type="InterPro" id="IPR018488">
    <property type="entry name" value="cNMP-bd_CS"/>
</dbReference>
<evidence type="ECO:0000256" key="4">
    <source>
        <dbReference type="ARBA" id="ARBA00022606"/>
    </source>
</evidence>
<dbReference type="GeneID" id="101981112"/>
<dbReference type="RefSeq" id="XP_005362399.1">
    <property type="nucleotide sequence ID" value="XM_005362342.2"/>
</dbReference>
<evidence type="ECO:0000256" key="16">
    <source>
        <dbReference type="SAM" id="MobiDB-lite"/>
    </source>
</evidence>
<dbReference type="InterPro" id="IPR005821">
    <property type="entry name" value="Ion_trans_dom"/>
</dbReference>
<keyword evidence="10" id="KW-0407">Ion channel</keyword>
<feature type="compositionally biased region" description="Polar residues" evidence="16">
    <location>
        <begin position="27"/>
        <end position="39"/>
    </location>
</feature>
<feature type="compositionally biased region" description="Basic and acidic residues" evidence="16">
    <location>
        <begin position="13"/>
        <end position="25"/>
    </location>
</feature>
<dbReference type="Pfam" id="PF00520">
    <property type="entry name" value="Ion_trans"/>
    <property type="match status" value="1"/>
</dbReference>
<dbReference type="SMART" id="SM00100">
    <property type="entry name" value="cNMP"/>
    <property type="match status" value="1"/>
</dbReference>
<dbReference type="Gene3D" id="2.60.120.10">
    <property type="entry name" value="Jelly Rolls"/>
    <property type="match status" value="1"/>
</dbReference>
<feature type="transmembrane region" description="Helical" evidence="17">
    <location>
        <begin position="247"/>
        <end position="267"/>
    </location>
</feature>